<dbReference type="SUPFAM" id="SSF49899">
    <property type="entry name" value="Concanavalin A-like lectins/glucanases"/>
    <property type="match status" value="1"/>
</dbReference>
<evidence type="ECO:0000313" key="3">
    <source>
        <dbReference type="EMBL" id="KAK5116218.1"/>
    </source>
</evidence>
<dbReference type="Gene3D" id="2.60.120.180">
    <property type="match status" value="1"/>
</dbReference>
<dbReference type="EMBL" id="JAVRRL010000009">
    <property type="protein sequence ID" value="KAK5116218.1"/>
    <property type="molecule type" value="Genomic_DNA"/>
</dbReference>
<sequence length="111" mass="11814">MVWIGLYGSISPLSANGYPFTPVATPAIGGVQFDLAYGLNGNVKVYSFLAHSHAATRFSGDLTAFYKYLEQNFSANGFTSVLVLQDVQAGSEIFTGNKAKLTTTGYMISAS</sequence>
<dbReference type="Proteomes" id="UP001310890">
    <property type="component" value="Unassembled WGS sequence"/>
</dbReference>
<dbReference type="InterPro" id="IPR002594">
    <property type="entry name" value="GH12"/>
</dbReference>
<keyword evidence="2" id="KW-0119">Carbohydrate metabolism</keyword>
<name>A0AAN7TUM6_9PEZI</name>
<keyword evidence="2" id="KW-0624">Polysaccharide degradation</keyword>
<dbReference type="Pfam" id="PF01670">
    <property type="entry name" value="Glyco_hydro_12"/>
    <property type="match status" value="1"/>
</dbReference>
<comment type="caution">
    <text evidence="3">The sequence shown here is derived from an EMBL/GenBank/DDBJ whole genome shotgun (WGS) entry which is preliminary data.</text>
</comment>
<organism evidence="3 4">
    <name type="scientific">Meristemomyces frigidus</name>
    <dbReference type="NCBI Taxonomy" id="1508187"/>
    <lineage>
        <taxon>Eukaryota</taxon>
        <taxon>Fungi</taxon>
        <taxon>Dikarya</taxon>
        <taxon>Ascomycota</taxon>
        <taxon>Pezizomycotina</taxon>
        <taxon>Dothideomycetes</taxon>
        <taxon>Dothideomycetidae</taxon>
        <taxon>Mycosphaerellales</taxon>
        <taxon>Teratosphaeriaceae</taxon>
        <taxon>Meristemomyces</taxon>
    </lineage>
</organism>
<proteinExistence type="inferred from homology"/>
<reference evidence="3" key="1">
    <citation type="submission" date="2023-08" db="EMBL/GenBank/DDBJ databases">
        <title>Black Yeasts Isolated from many extreme environments.</title>
        <authorList>
            <person name="Coleine C."/>
            <person name="Stajich J.E."/>
            <person name="Selbmann L."/>
        </authorList>
    </citation>
    <scope>NUCLEOTIDE SEQUENCE</scope>
    <source>
        <strain evidence="3">CCFEE 5401</strain>
    </source>
</reference>
<dbReference type="InterPro" id="IPR013320">
    <property type="entry name" value="ConA-like_dom_sf"/>
</dbReference>
<dbReference type="PANTHER" id="PTHR34002:SF9">
    <property type="entry name" value="XYLOGLUCAN-SPECIFIC ENDO-BETA-1,4-GLUCANASE A"/>
    <property type="match status" value="1"/>
</dbReference>
<dbReference type="GO" id="GO:0008810">
    <property type="term" value="F:cellulase activity"/>
    <property type="evidence" value="ECO:0007669"/>
    <property type="project" value="InterPro"/>
</dbReference>
<keyword evidence="2" id="KW-0326">Glycosidase</keyword>
<accession>A0AAN7TUM6</accession>
<keyword evidence="2" id="KW-0378">Hydrolase</keyword>
<dbReference type="PANTHER" id="PTHR34002">
    <property type="entry name" value="BLR1656 PROTEIN"/>
    <property type="match status" value="1"/>
</dbReference>
<gene>
    <name evidence="3" type="ORF">LTR62_008544</name>
</gene>
<evidence type="ECO:0000313" key="4">
    <source>
        <dbReference type="Proteomes" id="UP001310890"/>
    </source>
</evidence>
<evidence type="ECO:0000256" key="1">
    <source>
        <dbReference type="ARBA" id="ARBA00005519"/>
    </source>
</evidence>
<dbReference type="GO" id="GO:0000272">
    <property type="term" value="P:polysaccharide catabolic process"/>
    <property type="evidence" value="ECO:0007669"/>
    <property type="project" value="UniProtKB-KW"/>
</dbReference>
<dbReference type="AlphaFoldDB" id="A0AAN7TUM6"/>
<protein>
    <submittedName>
        <fullName evidence="3">Uncharacterized protein</fullName>
    </submittedName>
</protein>
<comment type="similarity">
    <text evidence="1 2">Belongs to the glycosyl hydrolase 12 (cellulase H) family.</text>
</comment>
<dbReference type="InterPro" id="IPR013319">
    <property type="entry name" value="GH11/12"/>
</dbReference>
<evidence type="ECO:0000256" key="2">
    <source>
        <dbReference type="RuleBase" id="RU361163"/>
    </source>
</evidence>